<feature type="transmembrane region" description="Helical" evidence="10">
    <location>
        <begin position="415"/>
        <end position="439"/>
    </location>
</feature>
<sequence length="1024" mass="108972">MRPGSTVNQAGSLLRSGPVLSCQRNTLLALSGLTRLADGHDIFQVPPILKIMTVRLWWIRDGGLIGSGNNHRASGTPCEPAPPLFAKVPVNSNLLLAAIPATAFAAFPLPLLLQRYGRASAAVAAATVMAACLGLLLSLAPATLAGHREVARLAWLPAYGLDLSLRLDGLGLLFCLLILSIGLLVVLYAAWYLPASDRLGRFYSILLLFMAAMLGVVLAENLILLLIFWELTSLSSFLLVAYRSDKHESRIGARMALAVTGGGGLALLAGILLLGHIAGSYELTVILTAGERIRAHALYAPTLILILLGAFTKSAQFPFHFWLPSAMAAPTPVSAYLHSATMVKAGVFLLARLYPALGSSEMWFWLVGGTGAITLVYAAATALFRNDIKGLLAYSTISHLGLITLLFGLDTPLSIVAGIFHIINHAIFKASLFMAAGVIDHACGTRDMRRVNGMFRVMPITATLAIIAAGSMAGVPLLNGFLSKEMFFAETVSYPQFEPLGWALPLLATIAGMLAVAYSSRFVHDVFFNGQPVDLPRQPHEPSRWMRAPIELLVVLCLLVGVSPDWTVGPLLDAAAGAALQAPLPDFHLALWHGFNQPVLMSLLALAGGVLIYALRRPLFAWQDQLPPMHPRTSFERFYRALASGARRTVAVVDNGSLQRYSALLFGFVVLLGGWAFFSAPGGTGVRPAAQPADEVAVAALLVLLLGALGATALYRERLLALILVSVVGLTVTLTFVRLSAPDLALTQLAVEMGTIVLMLLVLHYLPPRNAPKSSARRLIRDLVLALLAGGGLALITLQMLAAPVDTIAGFYLQQSLPGGGGANVVNVILVDFRGFDTLGEITVLAMVALASHTLLDRLTLSAPQHDADGRRWAAEAHPLFLSMLMRPLLPLALTVSVYLFLRGHHVPGGGFVAGLITSIALVMQYLANGIAFAQPRMPQQPVRLLALGLLLAAGIGVASWPFGRPFLTSAHGHLPLPLLGDVELASVMVFDLGVYVVVVTVVVTVLSELGRLSLRARDGEAAA</sequence>
<feature type="transmembrane region" description="Helical" evidence="10">
    <location>
        <begin position="120"/>
        <end position="140"/>
    </location>
</feature>
<feature type="transmembrane region" description="Helical" evidence="10">
    <location>
        <begin position="696"/>
        <end position="714"/>
    </location>
</feature>
<evidence type="ECO:0000259" key="14">
    <source>
        <dbReference type="Pfam" id="PF13244"/>
    </source>
</evidence>
<evidence type="ECO:0000256" key="7">
    <source>
        <dbReference type="ARBA" id="ARBA00023065"/>
    </source>
</evidence>
<feature type="transmembrane region" description="Helical" evidence="10">
    <location>
        <begin position="200"/>
        <end position="217"/>
    </location>
</feature>
<feature type="transmembrane region" description="Helical" evidence="10">
    <location>
        <begin position="745"/>
        <end position="767"/>
    </location>
</feature>
<dbReference type="InterPro" id="IPR001750">
    <property type="entry name" value="ND/Mrp_TM"/>
</dbReference>
<feature type="transmembrane region" description="Helical" evidence="10">
    <location>
        <begin position="719"/>
        <end position="739"/>
    </location>
</feature>
<dbReference type="GO" id="GO:0015297">
    <property type="term" value="F:antiporter activity"/>
    <property type="evidence" value="ECO:0007669"/>
    <property type="project" value="UniProtKB-KW"/>
</dbReference>
<feature type="domain" description="Na+/H+ antiporter MnhB subunit-related protein" evidence="13">
    <location>
        <begin position="882"/>
        <end position="1005"/>
    </location>
</feature>
<evidence type="ECO:0000259" key="11">
    <source>
        <dbReference type="Pfam" id="PF00361"/>
    </source>
</evidence>
<feature type="transmembrane region" description="Helical" evidence="10">
    <location>
        <begin position="223"/>
        <end position="243"/>
    </location>
</feature>
<evidence type="ECO:0000256" key="6">
    <source>
        <dbReference type="ARBA" id="ARBA00022989"/>
    </source>
</evidence>
<protein>
    <submittedName>
        <fullName evidence="16">Multiple resistance and pH homeostasis protein A</fullName>
    </submittedName>
</protein>
<dbReference type="PANTHER" id="PTHR43373">
    <property type="entry name" value="NA(+)/H(+) ANTIPORTER SUBUNIT"/>
    <property type="match status" value="1"/>
</dbReference>
<feature type="transmembrane region" description="Helical" evidence="10">
    <location>
        <begin position="298"/>
        <end position="323"/>
    </location>
</feature>
<evidence type="ECO:0000256" key="2">
    <source>
        <dbReference type="ARBA" id="ARBA00022448"/>
    </source>
</evidence>
<feature type="domain" description="NADH:quinone oxidoreductase/Mrp antiporter transmembrane" evidence="11">
    <location>
        <begin position="219"/>
        <end position="494"/>
    </location>
</feature>
<dbReference type="Proteomes" id="UP000019812">
    <property type="component" value="Unassembled WGS sequence"/>
</dbReference>
<dbReference type="PRINTS" id="PR01434">
    <property type="entry name" value="NADHDHGNASE5"/>
</dbReference>
<keyword evidence="4" id="KW-1003">Cell membrane</keyword>
<feature type="domain" description="MrpA C-terminal/MbhD" evidence="14">
    <location>
        <begin position="703"/>
        <end position="767"/>
    </location>
</feature>
<feature type="transmembrane region" description="Helical" evidence="10">
    <location>
        <begin position="170"/>
        <end position="193"/>
    </location>
</feature>
<name>A0A084Y3P6_9PROT</name>
<dbReference type="InterPro" id="IPR007182">
    <property type="entry name" value="MnhB"/>
</dbReference>
<evidence type="ECO:0000259" key="12">
    <source>
        <dbReference type="Pfam" id="PF00662"/>
    </source>
</evidence>
<dbReference type="InterPro" id="IPR046806">
    <property type="entry name" value="MrpA_C/MbhE"/>
</dbReference>
<feature type="transmembrane region" description="Helical" evidence="10">
    <location>
        <begin position="595"/>
        <end position="615"/>
    </location>
</feature>
<feature type="transmembrane region" description="Helical" evidence="10">
    <location>
        <begin position="983"/>
        <end position="1008"/>
    </location>
</feature>
<feature type="transmembrane region" description="Helical" evidence="10">
    <location>
        <begin position="363"/>
        <end position="384"/>
    </location>
</feature>
<dbReference type="Pfam" id="PF04039">
    <property type="entry name" value="MnhB"/>
    <property type="match status" value="1"/>
</dbReference>
<evidence type="ECO:0000259" key="15">
    <source>
        <dbReference type="Pfam" id="PF20501"/>
    </source>
</evidence>
<dbReference type="PANTHER" id="PTHR43373:SF1">
    <property type="entry name" value="NA(+)_H(+) ANTIPORTER SUBUNIT A"/>
    <property type="match status" value="1"/>
</dbReference>
<dbReference type="InterPro" id="IPR050616">
    <property type="entry name" value="CPA3_Na-H_Antiporter_A"/>
</dbReference>
<feature type="transmembrane region" description="Helical" evidence="10">
    <location>
        <begin position="880"/>
        <end position="900"/>
    </location>
</feature>
<evidence type="ECO:0000313" key="17">
    <source>
        <dbReference type="Proteomes" id="UP000019812"/>
    </source>
</evidence>
<dbReference type="Pfam" id="PF00662">
    <property type="entry name" value="Proton_antipo_N"/>
    <property type="match status" value="1"/>
</dbReference>
<feature type="transmembrane region" description="Helical" evidence="10">
    <location>
        <begin position="460"/>
        <end position="482"/>
    </location>
</feature>
<keyword evidence="3" id="KW-0050">Antiport</keyword>
<dbReference type="Pfam" id="PF13244">
    <property type="entry name" value="MbhD"/>
    <property type="match status" value="1"/>
</dbReference>
<feature type="transmembrane region" description="Helical" evidence="10">
    <location>
        <begin position="391"/>
        <end position="409"/>
    </location>
</feature>
<dbReference type="GO" id="GO:0006811">
    <property type="term" value="P:monoatomic ion transport"/>
    <property type="evidence" value="ECO:0007669"/>
    <property type="project" value="UniProtKB-KW"/>
</dbReference>
<feature type="domain" description="NADH-Ubiquinone oxidoreductase (complex I) chain 5 N-terminal" evidence="12">
    <location>
        <begin position="159"/>
        <end position="203"/>
    </location>
</feature>
<dbReference type="Pfam" id="PF20501">
    <property type="entry name" value="MbhE"/>
    <property type="match status" value="1"/>
</dbReference>
<comment type="caution">
    <text evidence="16">The sequence shown here is derived from an EMBL/GenBank/DDBJ whole genome shotgun (WGS) entry which is preliminary data.</text>
</comment>
<feature type="transmembrane region" description="Helical" evidence="10">
    <location>
        <begin position="502"/>
        <end position="524"/>
    </location>
</feature>
<dbReference type="GO" id="GO:0005886">
    <property type="term" value="C:plasma membrane"/>
    <property type="evidence" value="ECO:0007669"/>
    <property type="project" value="UniProtKB-SubCell"/>
</dbReference>
<feature type="transmembrane region" description="Helical" evidence="10">
    <location>
        <begin position="545"/>
        <end position="563"/>
    </location>
</feature>
<evidence type="ECO:0000256" key="1">
    <source>
        <dbReference type="ARBA" id="ARBA00004651"/>
    </source>
</evidence>
<keyword evidence="7" id="KW-0406">Ion transport</keyword>
<evidence type="ECO:0000259" key="13">
    <source>
        <dbReference type="Pfam" id="PF04039"/>
    </source>
</evidence>
<dbReference type="STRING" id="1457154.CAPSK01_001086"/>
<feature type="transmembrane region" description="Helical" evidence="10">
    <location>
        <begin position="255"/>
        <end position="278"/>
    </location>
</feature>
<evidence type="ECO:0000313" key="16">
    <source>
        <dbReference type="EMBL" id="KFB69340.1"/>
    </source>
</evidence>
<keyword evidence="6 10" id="KW-1133">Transmembrane helix</keyword>
<feature type="transmembrane region" description="Helical" evidence="10">
    <location>
        <begin position="663"/>
        <end position="684"/>
    </location>
</feature>
<feature type="transmembrane region" description="Helical" evidence="10">
    <location>
        <begin position="912"/>
        <end position="933"/>
    </location>
</feature>
<evidence type="ECO:0000256" key="3">
    <source>
        <dbReference type="ARBA" id="ARBA00022449"/>
    </source>
</evidence>
<evidence type="ECO:0000256" key="5">
    <source>
        <dbReference type="ARBA" id="ARBA00022692"/>
    </source>
</evidence>
<feature type="transmembrane region" description="Helical" evidence="10">
    <location>
        <begin position="94"/>
        <end position="113"/>
    </location>
</feature>
<dbReference type="Pfam" id="PF00361">
    <property type="entry name" value="Proton_antipo_M"/>
    <property type="match status" value="1"/>
</dbReference>
<keyword evidence="5 9" id="KW-0812">Transmembrane</keyword>
<evidence type="ECO:0000256" key="9">
    <source>
        <dbReference type="RuleBase" id="RU000320"/>
    </source>
</evidence>
<feature type="transmembrane region" description="Helical" evidence="10">
    <location>
        <begin position="779"/>
        <end position="802"/>
    </location>
</feature>
<feature type="transmembrane region" description="Helical" evidence="10">
    <location>
        <begin position="945"/>
        <end position="963"/>
    </location>
</feature>
<dbReference type="EMBL" id="JDSS02000016">
    <property type="protein sequence ID" value="KFB69340.1"/>
    <property type="molecule type" value="Genomic_DNA"/>
</dbReference>
<feature type="domain" description="MrpA C-terminal/MbhE" evidence="15">
    <location>
        <begin position="778"/>
        <end position="859"/>
    </location>
</feature>
<dbReference type="AlphaFoldDB" id="A0A084Y3P6"/>
<dbReference type="InterPro" id="IPR001516">
    <property type="entry name" value="Proton_antipo_N"/>
</dbReference>
<keyword evidence="8 10" id="KW-0472">Membrane</keyword>
<comment type="subcellular location">
    <subcellularLocation>
        <location evidence="1">Cell membrane</location>
        <topology evidence="1">Multi-pass membrane protein</topology>
    </subcellularLocation>
    <subcellularLocation>
        <location evidence="9">Membrane</location>
        <topology evidence="9">Multi-pass membrane protein</topology>
    </subcellularLocation>
</comment>
<evidence type="ECO:0000256" key="4">
    <source>
        <dbReference type="ARBA" id="ARBA00022475"/>
    </source>
</evidence>
<organism evidence="16 17">
    <name type="scientific">Candidatus Accumulibacter vicinus</name>
    <dbReference type="NCBI Taxonomy" id="2954382"/>
    <lineage>
        <taxon>Bacteria</taxon>
        <taxon>Pseudomonadati</taxon>
        <taxon>Pseudomonadota</taxon>
        <taxon>Betaproteobacteria</taxon>
        <taxon>Candidatus Accumulibacter</taxon>
    </lineage>
</organism>
<evidence type="ECO:0000256" key="10">
    <source>
        <dbReference type="SAM" id="Phobius"/>
    </source>
</evidence>
<evidence type="ECO:0000256" key="8">
    <source>
        <dbReference type="ARBA" id="ARBA00023136"/>
    </source>
</evidence>
<reference evidence="16 17" key="1">
    <citation type="submission" date="2014-07" db="EMBL/GenBank/DDBJ databases">
        <title>Expanding our view of genomic diversity in Candidatus Accumulibacter clades.</title>
        <authorList>
            <person name="Skennerton C.T."/>
            <person name="Barr J.J."/>
            <person name="Slater F.R."/>
            <person name="Bond P.L."/>
            <person name="Tyson G.W."/>
        </authorList>
    </citation>
    <scope>NUCLEOTIDE SEQUENCE [LARGE SCALE GENOMIC DNA]</scope>
    <source>
        <strain evidence="17">SK-01</strain>
    </source>
</reference>
<accession>A0A084Y3P6</accession>
<dbReference type="InterPro" id="IPR025383">
    <property type="entry name" value="MrpA_C/MbhD"/>
</dbReference>
<dbReference type="NCBIfam" id="NF009288">
    <property type="entry name" value="PRK12648.1"/>
    <property type="match status" value="1"/>
</dbReference>
<proteinExistence type="predicted"/>
<keyword evidence="2" id="KW-0813">Transport</keyword>
<gene>
    <name evidence="16" type="primary">mrpA</name>
    <name evidence="16" type="ORF">CAPSK01_001086</name>
</gene>